<dbReference type="Pfam" id="PF04300">
    <property type="entry name" value="FBA"/>
    <property type="match status" value="1"/>
</dbReference>
<dbReference type="GO" id="GO:0031146">
    <property type="term" value="P:SCF-dependent proteasomal ubiquitin-dependent protein catabolic process"/>
    <property type="evidence" value="ECO:0007669"/>
    <property type="project" value="TreeGrafter"/>
</dbReference>
<evidence type="ECO:0000313" key="3">
    <source>
        <dbReference type="Proteomes" id="UP000789390"/>
    </source>
</evidence>
<dbReference type="InterPro" id="IPR039752">
    <property type="entry name" value="F-box_only"/>
</dbReference>
<dbReference type="PROSITE" id="PS51114">
    <property type="entry name" value="FBA"/>
    <property type="match status" value="1"/>
</dbReference>
<dbReference type="GO" id="GO:0006516">
    <property type="term" value="P:glycoprotein catabolic process"/>
    <property type="evidence" value="ECO:0007669"/>
    <property type="project" value="TreeGrafter"/>
</dbReference>
<dbReference type="PANTHER" id="PTHR12125">
    <property type="entry name" value="F-BOX ONLY PROTEIN 6-LIKE PROTEIN"/>
    <property type="match status" value="1"/>
</dbReference>
<sequence length="229" mass="26382">MIDAACRNPLFWKHKTALENKKWPSVPRDEHIPWSFYANVYFHNPIGRNLIQNPNGKDKLKHWKVLSKGGDGFAFEQPPAGSDQVPVEAENDSKLIENACFSTSYHSCSKEQVIDLSALGINSEVIKQCNPKIHIIDWYAGRFDCGCVYECIFSLLDEAKNLIADNVFEFRTNINQWEGREWHKVEHCFKEYPDNVRFVKFYHGGTDRQFWAGHYGAKMTGSSVIISFD</sequence>
<dbReference type="FunFam" id="2.60.120.260:FF:000012">
    <property type="entry name" value="F-box only protein 2"/>
    <property type="match status" value="1"/>
</dbReference>
<gene>
    <name evidence="2" type="ORF">DGAL_LOCUS6970</name>
</gene>
<dbReference type="Proteomes" id="UP000789390">
    <property type="component" value="Unassembled WGS sequence"/>
</dbReference>
<dbReference type="GO" id="GO:0005737">
    <property type="term" value="C:cytoplasm"/>
    <property type="evidence" value="ECO:0007669"/>
    <property type="project" value="TreeGrafter"/>
</dbReference>
<dbReference type="GO" id="GO:0036503">
    <property type="term" value="P:ERAD pathway"/>
    <property type="evidence" value="ECO:0007669"/>
    <property type="project" value="TreeGrafter"/>
</dbReference>
<reference evidence="2" key="1">
    <citation type="submission" date="2021-11" db="EMBL/GenBank/DDBJ databases">
        <authorList>
            <person name="Schell T."/>
        </authorList>
    </citation>
    <scope>NUCLEOTIDE SEQUENCE</scope>
    <source>
        <strain evidence="2">M5</strain>
    </source>
</reference>
<dbReference type="SUPFAM" id="SSF49785">
    <property type="entry name" value="Galactose-binding domain-like"/>
    <property type="match status" value="1"/>
</dbReference>
<dbReference type="PANTHER" id="PTHR12125:SF5">
    <property type="entry name" value="F-BOX DOMAIN-CONTAINING PROTEIN"/>
    <property type="match status" value="1"/>
</dbReference>
<dbReference type="GO" id="GO:0061630">
    <property type="term" value="F:ubiquitin protein ligase activity"/>
    <property type="evidence" value="ECO:0007669"/>
    <property type="project" value="TreeGrafter"/>
</dbReference>
<name>A0A8J2RRA3_9CRUS</name>
<dbReference type="AlphaFoldDB" id="A0A8J2RRA3"/>
<keyword evidence="3" id="KW-1185">Reference proteome</keyword>
<protein>
    <recommendedName>
        <fullName evidence="1">FBA domain-containing protein</fullName>
    </recommendedName>
</protein>
<accession>A0A8J2RRA3</accession>
<dbReference type="GO" id="GO:0019005">
    <property type="term" value="C:SCF ubiquitin ligase complex"/>
    <property type="evidence" value="ECO:0007669"/>
    <property type="project" value="TreeGrafter"/>
</dbReference>
<dbReference type="Gene3D" id="2.60.120.260">
    <property type="entry name" value="Galactose-binding domain-like"/>
    <property type="match status" value="1"/>
</dbReference>
<proteinExistence type="predicted"/>
<dbReference type="OrthoDB" id="1107553at2759"/>
<dbReference type="InterPro" id="IPR007397">
    <property type="entry name" value="F-box-assoc_dom"/>
</dbReference>
<dbReference type="SMART" id="SM01198">
    <property type="entry name" value="FBA"/>
    <property type="match status" value="1"/>
</dbReference>
<evidence type="ECO:0000313" key="2">
    <source>
        <dbReference type="EMBL" id="CAH0104250.1"/>
    </source>
</evidence>
<organism evidence="2 3">
    <name type="scientific">Daphnia galeata</name>
    <dbReference type="NCBI Taxonomy" id="27404"/>
    <lineage>
        <taxon>Eukaryota</taxon>
        <taxon>Metazoa</taxon>
        <taxon>Ecdysozoa</taxon>
        <taxon>Arthropoda</taxon>
        <taxon>Crustacea</taxon>
        <taxon>Branchiopoda</taxon>
        <taxon>Diplostraca</taxon>
        <taxon>Cladocera</taxon>
        <taxon>Anomopoda</taxon>
        <taxon>Daphniidae</taxon>
        <taxon>Daphnia</taxon>
    </lineage>
</organism>
<dbReference type="EMBL" id="CAKKLH010000131">
    <property type="protein sequence ID" value="CAH0104250.1"/>
    <property type="molecule type" value="Genomic_DNA"/>
</dbReference>
<feature type="domain" description="FBA" evidence="1">
    <location>
        <begin position="40"/>
        <end position="228"/>
    </location>
</feature>
<evidence type="ECO:0000259" key="1">
    <source>
        <dbReference type="PROSITE" id="PS51114"/>
    </source>
</evidence>
<dbReference type="InterPro" id="IPR008979">
    <property type="entry name" value="Galactose-bd-like_sf"/>
</dbReference>
<comment type="caution">
    <text evidence="2">The sequence shown here is derived from an EMBL/GenBank/DDBJ whole genome shotgun (WGS) entry which is preliminary data.</text>
</comment>